<dbReference type="Proteomes" id="UP000663829">
    <property type="component" value="Unassembled WGS sequence"/>
</dbReference>
<comment type="caution">
    <text evidence="2">The sequence shown here is derived from an EMBL/GenBank/DDBJ whole genome shotgun (WGS) entry which is preliminary data.</text>
</comment>
<dbReference type="Proteomes" id="UP000682733">
    <property type="component" value="Unassembled WGS sequence"/>
</dbReference>
<sequence length="131" mass="14927">MSDCTFIVYRQFLLIPSSRNTTTSTWMWNEGNEFDSSDATYSEHRTIDSWGIDSLTAYIVKSTTTPVPPVHSYRLLNPKPLVPTFRFQCLLVDAAQNVIQRILNTDYQIEIAFYFAGFSQVKANIGSTTNK</sequence>
<dbReference type="EMBL" id="CAJNOK010002009">
    <property type="protein sequence ID" value="CAF0840310.1"/>
    <property type="molecule type" value="Genomic_DNA"/>
</dbReference>
<evidence type="ECO:0000313" key="3">
    <source>
        <dbReference type="EMBL" id="CAF3625245.1"/>
    </source>
</evidence>
<proteinExistence type="predicted"/>
<dbReference type="AlphaFoldDB" id="A0A815KA14"/>
<dbReference type="Proteomes" id="UP000677228">
    <property type="component" value="Unassembled WGS sequence"/>
</dbReference>
<keyword evidence="5" id="KW-1185">Reference proteome</keyword>
<accession>A0A815KA14</accession>
<evidence type="ECO:0000313" key="5">
    <source>
        <dbReference type="Proteomes" id="UP000663829"/>
    </source>
</evidence>
<evidence type="ECO:0000313" key="1">
    <source>
        <dbReference type="EMBL" id="CAF0840310.1"/>
    </source>
</evidence>
<organism evidence="2 5">
    <name type="scientific">Didymodactylos carnosus</name>
    <dbReference type="NCBI Taxonomy" id="1234261"/>
    <lineage>
        <taxon>Eukaryota</taxon>
        <taxon>Metazoa</taxon>
        <taxon>Spiralia</taxon>
        <taxon>Gnathifera</taxon>
        <taxon>Rotifera</taxon>
        <taxon>Eurotatoria</taxon>
        <taxon>Bdelloidea</taxon>
        <taxon>Philodinida</taxon>
        <taxon>Philodinidae</taxon>
        <taxon>Didymodactylos</taxon>
    </lineage>
</organism>
<gene>
    <name evidence="2" type="ORF">GPM918_LOCUS32609</name>
    <name evidence="1" type="ORF">OVA965_LOCUS6608</name>
    <name evidence="4" type="ORF">SRO942_LOCUS33279</name>
    <name evidence="3" type="ORF">TMI583_LOCUS6604</name>
</gene>
<dbReference type="Proteomes" id="UP000681722">
    <property type="component" value="Unassembled WGS sequence"/>
</dbReference>
<reference evidence="2" key="1">
    <citation type="submission" date="2021-02" db="EMBL/GenBank/DDBJ databases">
        <authorList>
            <person name="Nowell W R."/>
        </authorList>
    </citation>
    <scope>NUCLEOTIDE SEQUENCE</scope>
</reference>
<protein>
    <submittedName>
        <fullName evidence="2">Uncharacterized protein</fullName>
    </submittedName>
</protein>
<name>A0A815KA14_9BILA</name>
<dbReference type="EMBL" id="CAJNOQ010016759">
    <property type="protein sequence ID" value="CAF1387089.1"/>
    <property type="molecule type" value="Genomic_DNA"/>
</dbReference>
<dbReference type="EMBL" id="CAJOBC010082161">
    <property type="protein sequence ID" value="CAF4281905.1"/>
    <property type="molecule type" value="Genomic_DNA"/>
</dbReference>
<evidence type="ECO:0000313" key="4">
    <source>
        <dbReference type="EMBL" id="CAF4281905.1"/>
    </source>
</evidence>
<evidence type="ECO:0000313" key="2">
    <source>
        <dbReference type="EMBL" id="CAF1387089.1"/>
    </source>
</evidence>
<dbReference type="EMBL" id="CAJOBA010002009">
    <property type="protein sequence ID" value="CAF3625245.1"/>
    <property type="molecule type" value="Genomic_DNA"/>
</dbReference>